<evidence type="ECO:0008006" key="4">
    <source>
        <dbReference type="Google" id="ProtNLM"/>
    </source>
</evidence>
<dbReference type="HOGENOM" id="CLU_016307_0_0_1"/>
<dbReference type="AlphaFoldDB" id="A0A0C3AQ18"/>
<evidence type="ECO:0000313" key="2">
    <source>
        <dbReference type="EMBL" id="KIM21351.1"/>
    </source>
</evidence>
<protein>
    <recommendedName>
        <fullName evidence="4">Mediator complex subunit 16</fullName>
    </recommendedName>
</protein>
<dbReference type="OrthoDB" id="2535907at2759"/>
<sequence>MDMQSSPIIEDESSRIHNKKPQTLSESRLDWWDLLPLVEEPQNTPAIHWTPHGIITAHPTKPILLLYPQPPSTTERKTFPSDRRISESDGFVPARILSVSGSGDHVFAYFPTTNGSNSGAWCIWVNMVLRQFWNVEQGEAVVDCWWLGNPRERITDGSNNSIRLPQIGPRIAFHSPVALLLSENFALHLVCESAVNSPPDSPLLVTTANALRATANATPRTSAGLDPYTGLICTRAAMGLAYSDSSIILAMQAALLPPPCLPLSDVQSMGLSTQFTTFVTHSSTGDWEYSGAEPTIRMCEVTLTYNNKRGMDIQTYPTLSIPIPVSSRLSHLHFVPKTPEHDSGMDIDTSDSHPSRYIVVGIVEFDTYSSLPKSSLMTYSLQKEGGAREKWAVRQEGVQVFTNSAVMSLKTAQSLYGKQTGLIALLDGLSSASGTDAHDKLTVLRIPSLDQDENFADLKLQINTASAFAISPLGTYVVSQSLKNSKQFRFYPYPGRESEANKGRDDLVHTILSSHDSNDAYRLSTTPNSEGKLRLLDAAWEMLDSENGGGGSARWSMQYLQELMLIETKISRDAEKEELHRKQAVTMDFLSLSVAKGALVECHGKDTDGPYDPDCIWPLSDICGWIMEFSESVLSAAGEFAHAIKKQASDEINQEIDRRLLILLHSTLLSAWVEALTLVDQFLKHVDGPKGSNSDNKTLVTKSVEDVVNKSPINVAALLEALKSLLGRQFPTSAEWRKAYSTCQASESLVQSIAGAVELVVTPEIVALLPLHVRMAGLNLLQTKEDTQERDVITKKPLVQSELQTLEYRVRASCLRCQGKTTIDFSTPLATSRWKRWEASFQRCICGGRWKLLT</sequence>
<accession>A0A0C3AQ18</accession>
<evidence type="ECO:0000313" key="3">
    <source>
        <dbReference type="Proteomes" id="UP000054097"/>
    </source>
</evidence>
<dbReference type="EMBL" id="KN824385">
    <property type="protein sequence ID" value="KIM21351.1"/>
    <property type="molecule type" value="Genomic_DNA"/>
</dbReference>
<name>A0A0C3AQ18_SERVB</name>
<feature type="region of interest" description="Disordered" evidence="1">
    <location>
        <begin position="1"/>
        <end position="21"/>
    </location>
</feature>
<evidence type="ECO:0000256" key="1">
    <source>
        <dbReference type="SAM" id="MobiDB-lite"/>
    </source>
</evidence>
<reference evidence="2 3" key="1">
    <citation type="submission" date="2014-04" db="EMBL/GenBank/DDBJ databases">
        <authorList>
            <consortium name="DOE Joint Genome Institute"/>
            <person name="Kuo A."/>
            <person name="Zuccaro A."/>
            <person name="Kohler A."/>
            <person name="Nagy L.G."/>
            <person name="Floudas D."/>
            <person name="Copeland A."/>
            <person name="Barry K.W."/>
            <person name="Cichocki N."/>
            <person name="Veneault-Fourrey C."/>
            <person name="LaButti K."/>
            <person name="Lindquist E.A."/>
            <person name="Lipzen A."/>
            <person name="Lundell T."/>
            <person name="Morin E."/>
            <person name="Murat C."/>
            <person name="Sun H."/>
            <person name="Tunlid A."/>
            <person name="Henrissat B."/>
            <person name="Grigoriev I.V."/>
            <person name="Hibbett D.S."/>
            <person name="Martin F."/>
            <person name="Nordberg H.P."/>
            <person name="Cantor M.N."/>
            <person name="Hua S.X."/>
        </authorList>
    </citation>
    <scope>NUCLEOTIDE SEQUENCE [LARGE SCALE GENOMIC DNA]</scope>
    <source>
        <strain evidence="2 3">MAFF 305830</strain>
    </source>
</reference>
<keyword evidence="3" id="KW-1185">Reference proteome</keyword>
<dbReference type="Proteomes" id="UP000054097">
    <property type="component" value="Unassembled WGS sequence"/>
</dbReference>
<proteinExistence type="predicted"/>
<dbReference type="STRING" id="933852.A0A0C3AQ18"/>
<organism evidence="2 3">
    <name type="scientific">Serendipita vermifera MAFF 305830</name>
    <dbReference type="NCBI Taxonomy" id="933852"/>
    <lineage>
        <taxon>Eukaryota</taxon>
        <taxon>Fungi</taxon>
        <taxon>Dikarya</taxon>
        <taxon>Basidiomycota</taxon>
        <taxon>Agaricomycotina</taxon>
        <taxon>Agaricomycetes</taxon>
        <taxon>Sebacinales</taxon>
        <taxon>Serendipitaceae</taxon>
        <taxon>Serendipita</taxon>
    </lineage>
</organism>
<reference evidence="3" key="2">
    <citation type="submission" date="2015-01" db="EMBL/GenBank/DDBJ databases">
        <title>Evolutionary Origins and Diversification of the Mycorrhizal Mutualists.</title>
        <authorList>
            <consortium name="DOE Joint Genome Institute"/>
            <consortium name="Mycorrhizal Genomics Consortium"/>
            <person name="Kohler A."/>
            <person name="Kuo A."/>
            <person name="Nagy L.G."/>
            <person name="Floudas D."/>
            <person name="Copeland A."/>
            <person name="Barry K.W."/>
            <person name="Cichocki N."/>
            <person name="Veneault-Fourrey C."/>
            <person name="LaButti K."/>
            <person name="Lindquist E.A."/>
            <person name="Lipzen A."/>
            <person name="Lundell T."/>
            <person name="Morin E."/>
            <person name="Murat C."/>
            <person name="Riley R."/>
            <person name="Ohm R."/>
            <person name="Sun H."/>
            <person name="Tunlid A."/>
            <person name="Henrissat B."/>
            <person name="Grigoriev I.V."/>
            <person name="Hibbett D.S."/>
            <person name="Martin F."/>
        </authorList>
    </citation>
    <scope>NUCLEOTIDE SEQUENCE [LARGE SCALE GENOMIC DNA]</scope>
    <source>
        <strain evidence="3">MAFF 305830</strain>
    </source>
</reference>
<gene>
    <name evidence="2" type="ORF">M408DRAFT_333491</name>
</gene>